<sequence>MKRQKNKGKTVVLQPKDKTQWRKGTLCPIRSEKSIFIKPLNTLPEGFTQKDVYLHPDNISKYVLPVKGGDFVEFVLGDRDKARPMARKVKVIQYSPRTSQELIDYITKLTEDLKSADCKKVLMETLSSTVMWSFLGSPSFAEEPARVYYIKDLLDLLKLILRVGKAYKTLLEETVKTVTQGMLFKASDDNSIPAMIKSGIYHADRDKFYLKDVKLHSISAERFRSFCQDVVGQVPSVARCLLPTVTAISEKIPNPKSFVCSILSLALSGESTMIGDEGVWQELPFIPTENELAGNLVEADKHLSPVKNSYLDPESYMDTYFRLLRAETFSAIQHGIKDLKACELDERDMNVYHNVHLAGFEIQNGRFSLAIYFTPGRMIKNWKASPQLMFGNLVCISLNRKFDDVIWAVVSNRDADILNKHQIIMLELIDENTKKMSEIISSLQAHAGSGVMVESPTYYHSLSPVLRSLKEFDMENFPLQQEVIYACSTPDLPDYLKEAKTVNTRPIYKSDPKSRLRDWQSGNDISKGEMDFQRFLEVFNIYSSTSLEASQCEALKQALMNRLAIVQGPPGCGKTFIGVKIVQLLLSLTPKLDKPILLLTYKNHALDEFLKHMLEFCQKDDLVRIGSRSKEPELEECNLQSIMRSLMRDKSYSKAMYAEIQETRDEIREVETQIKVLSSQMDASSHLTKKSLIAELSEDQLRSILVETPLVQKVNKKNIDKSGVQALVAHIVQIFGSIKDPLLLYLNRAVAKDDPNAAQYTLCFSLFDRAFQAWFPDRQEPQRMKAFQSEYVYRVRRETTDGGSKKDGASTSNADDGDDEDSGDEEHVREMLERRMFSGFKQGEKSRDGLVLFTSFKTTTDNKSKKKNNDTTSTPNKTKDVLIDISDYPNDMQVGPQIRSVKNLWNLDKVERLQFLYCILSEKTSSTSEEFDQLIEKLDILKNRKEELEMNKKIEMLSQKKIIGVTITGASINHDLIHQIGPSVVIVEEAAEILEPSLLAALTSSIEHLILIGDHKQLRPQVDTYQLRTNYQFDKSMMERLIDSRFPYKTLTKQNRMRPEFSALLKDIYPKLQDNLEIVLKNEPLKCIAKSMFFWAHGDPEKRDRTYTNAKEAERIMALVLYLLWSGCRPSEITVLAAYLGQTKLLRNLMKQAKEKHPELFQEIDDGNGEKEGFIQVQTIDMFQGDENQYVIISLVRSNTYGGIGFLKELNRRCVAQSRAKCGMYFVGNMNLLINAKHSCWSTMIHKMIEQECAGNAMPLQCSKHATSRCDAEDGDQVKGVIDNPKLLCKEKCGDLYPCGKHRCKRSCLPRHNHAGCVEIVTDIFPKCHHLVKRKCQQDIYELLCKKEVRVVLEQCGHEADKQCHQRNCDILCDEPVTETFPKCGHEIEKKCYVKIEDMSCARPCEERNSCGIHRCVNECGKRHGHDSCPKMIDYRFPGCNHPSPRKKKCSEPMAQKCKTIVCLIGPCGHQIDKQCYQENPPCTKQCEEKNSCGIHRCVNQCGKLHDHNNCQKMVDYSFPSCNHPSPKKKKCSETISWNCTAIVYFNGSCGHPLQKQCYQKDGDVKCAVPCTKRRQCGHPCANTCGEDCEKGDCKNCHDIHKEKMKKFHEDAKKRVKDLEDKISKNLVTIFSIDEISPTGPDSAEYQKVNDKVVKFVQPMHNWFPKVTKIEKVTNLNLEKKFEAAKSKAFGVHIDEKFHGTDDNGVKGITKDGFRMPDQNPPPGSKRGMYGQGIYFATDSSKSAQKIYTKGSQKLLLCQVLLGKSKEVHQADYNLNKMRLRSERCDSVYAPRGSAVKNDEFVIFDPDQALPQYIIHFSSTNNLVPPSPTSLTTQPFLKTNMKASRAVNFQDPFEMYYNFAESHFRRMAAKTNLQPVTISSIDIVINKTLERKFEATKRLFKLLGIPDNEILAYHGTAPANIDNILQTNLQLSFAQRQARGRGNYFSEYPAISLGYGSGLLLCRILPGKEFVDSTNCNIPAGYNSKKVLLHNQPGIAPAANASGEMIIIEKSDQILPFFVIHR</sequence>
<feature type="coiled-coil region" evidence="1">
    <location>
        <begin position="653"/>
        <end position="680"/>
    </location>
</feature>
<dbReference type="Gene3D" id="3.90.228.10">
    <property type="match status" value="2"/>
</dbReference>
<dbReference type="GO" id="GO:0031380">
    <property type="term" value="C:nuclear RNA-directed RNA polymerase complex"/>
    <property type="evidence" value="ECO:0007669"/>
    <property type="project" value="TreeGrafter"/>
</dbReference>
<dbReference type="InterPro" id="IPR041679">
    <property type="entry name" value="DNA2/NAM7-like_C"/>
</dbReference>
<gene>
    <name evidence="3" type="ORF">PACLA_8A047434</name>
</gene>
<dbReference type="Proteomes" id="UP001152795">
    <property type="component" value="Unassembled WGS sequence"/>
</dbReference>
<dbReference type="SUPFAM" id="SSF56399">
    <property type="entry name" value="ADP-ribosylation"/>
    <property type="match status" value="2"/>
</dbReference>
<keyword evidence="4" id="KW-1185">Reference proteome</keyword>
<evidence type="ECO:0000256" key="1">
    <source>
        <dbReference type="SAM" id="Coils"/>
    </source>
</evidence>
<feature type="compositionally biased region" description="Basic and acidic residues" evidence="2">
    <location>
        <begin position="1706"/>
        <end position="1715"/>
    </location>
</feature>
<dbReference type="Pfam" id="PF13087">
    <property type="entry name" value="AAA_12"/>
    <property type="match status" value="1"/>
</dbReference>
<accession>A0A6S7HQ43</accession>
<name>A0A6S7HQ43_PARCT</name>
<dbReference type="PROSITE" id="PS51059">
    <property type="entry name" value="PARP_CATALYTIC"/>
    <property type="match status" value="1"/>
</dbReference>
<dbReference type="GO" id="GO:0031048">
    <property type="term" value="P:regulatory ncRNA-mediated heterochromatin formation"/>
    <property type="evidence" value="ECO:0007669"/>
    <property type="project" value="TreeGrafter"/>
</dbReference>
<evidence type="ECO:0000256" key="2">
    <source>
        <dbReference type="SAM" id="MobiDB-lite"/>
    </source>
</evidence>
<dbReference type="PANTHER" id="PTHR10887">
    <property type="entry name" value="DNA2/NAM7 HELICASE FAMILY"/>
    <property type="match status" value="1"/>
</dbReference>
<dbReference type="PANTHER" id="PTHR10887:SF341">
    <property type="entry name" value="NFX1-TYPE ZINC FINGER-CONTAINING PROTEIN 1"/>
    <property type="match status" value="1"/>
</dbReference>
<keyword evidence="1" id="KW-0175">Coiled coil</keyword>
<dbReference type="InterPro" id="IPR041677">
    <property type="entry name" value="DNA2/NAM7_AAA_11"/>
</dbReference>
<dbReference type="Pfam" id="PF13086">
    <property type="entry name" value="AAA_11"/>
    <property type="match status" value="2"/>
</dbReference>
<reference evidence="3" key="1">
    <citation type="submission" date="2020-04" db="EMBL/GenBank/DDBJ databases">
        <authorList>
            <person name="Alioto T."/>
            <person name="Alioto T."/>
            <person name="Gomez Garrido J."/>
        </authorList>
    </citation>
    <scope>NUCLEOTIDE SEQUENCE</scope>
    <source>
        <strain evidence="3">A484AB</strain>
    </source>
</reference>
<comment type="caution">
    <text evidence="3">The sequence shown here is derived from an EMBL/GenBank/DDBJ whole genome shotgun (WGS) entry which is preliminary data.</text>
</comment>
<dbReference type="InterPro" id="IPR012317">
    <property type="entry name" value="Poly(ADP-ribose)pol_cat_dom"/>
</dbReference>
<organism evidence="3 4">
    <name type="scientific">Paramuricea clavata</name>
    <name type="common">Red gorgonian</name>
    <name type="synonym">Violescent sea-whip</name>
    <dbReference type="NCBI Taxonomy" id="317549"/>
    <lineage>
        <taxon>Eukaryota</taxon>
        <taxon>Metazoa</taxon>
        <taxon>Cnidaria</taxon>
        <taxon>Anthozoa</taxon>
        <taxon>Octocorallia</taxon>
        <taxon>Malacalcyonacea</taxon>
        <taxon>Plexauridae</taxon>
        <taxon>Paramuricea</taxon>
    </lineage>
</organism>
<proteinExistence type="predicted"/>
<dbReference type="Gene3D" id="3.40.50.300">
    <property type="entry name" value="P-loop containing nucleotide triphosphate hydrolases"/>
    <property type="match status" value="3"/>
</dbReference>
<protein>
    <submittedName>
        <fullName evidence="3">NFX1-type zinc finger-containing 1-like</fullName>
    </submittedName>
</protein>
<dbReference type="OrthoDB" id="6021986at2759"/>
<dbReference type="GO" id="GO:0003950">
    <property type="term" value="F:NAD+ poly-ADP-ribosyltransferase activity"/>
    <property type="evidence" value="ECO:0007669"/>
    <property type="project" value="UniProtKB-UniRule"/>
</dbReference>
<dbReference type="SUPFAM" id="SSF52540">
    <property type="entry name" value="P-loop containing nucleoside triphosphate hydrolases"/>
    <property type="match status" value="1"/>
</dbReference>
<feature type="region of interest" description="Disordered" evidence="2">
    <location>
        <begin position="798"/>
        <end position="826"/>
    </location>
</feature>
<evidence type="ECO:0000313" key="3">
    <source>
        <dbReference type="EMBL" id="CAB3996961.1"/>
    </source>
</evidence>
<evidence type="ECO:0000313" key="4">
    <source>
        <dbReference type="Proteomes" id="UP001152795"/>
    </source>
</evidence>
<dbReference type="InterPro" id="IPR057373">
    <property type="entry name" value="ZNFX1"/>
</dbReference>
<dbReference type="InterPro" id="IPR027417">
    <property type="entry name" value="P-loop_NTPase"/>
</dbReference>
<feature type="compositionally biased region" description="Acidic residues" evidence="2">
    <location>
        <begin position="815"/>
        <end position="824"/>
    </location>
</feature>
<dbReference type="GO" id="GO:0004386">
    <property type="term" value="F:helicase activity"/>
    <property type="evidence" value="ECO:0007669"/>
    <property type="project" value="InterPro"/>
</dbReference>
<feature type="region of interest" description="Disordered" evidence="2">
    <location>
        <begin position="1706"/>
        <end position="1729"/>
    </location>
</feature>
<dbReference type="Pfam" id="PF00644">
    <property type="entry name" value="PARP"/>
    <property type="match status" value="2"/>
</dbReference>
<dbReference type="CDD" id="cd06008">
    <property type="entry name" value="NF-X1-zinc-finger"/>
    <property type="match status" value="1"/>
</dbReference>
<dbReference type="EMBL" id="CACRXK020002987">
    <property type="protein sequence ID" value="CAB3996961.1"/>
    <property type="molecule type" value="Genomic_DNA"/>
</dbReference>
<dbReference type="InterPro" id="IPR047187">
    <property type="entry name" value="SF1_C_Upf1"/>
</dbReference>
<feature type="compositionally biased region" description="Basic and acidic residues" evidence="2">
    <location>
        <begin position="798"/>
        <end position="808"/>
    </location>
</feature>
<dbReference type="CDD" id="cd18808">
    <property type="entry name" value="SF1_C_Upf1"/>
    <property type="match status" value="1"/>
</dbReference>
<dbReference type="Pfam" id="PF25396">
    <property type="entry name" value="ZNFX1"/>
    <property type="match status" value="1"/>
</dbReference>
<dbReference type="InterPro" id="IPR045055">
    <property type="entry name" value="DNA2/NAM7-like"/>
</dbReference>